<dbReference type="SMART" id="SM00487">
    <property type="entry name" value="DEXDc"/>
    <property type="match status" value="1"/>
</dbReference>
<dbReference type="EMBL" id="QKRW01000047">
    <property type="protein sequence ID" value="RAL59805.1"/>
    <property type="molecule type" value="Genomic_DNA"/>
</dbReference>
<feature type="domain" description="Helicase C-terminal" evidence="8">
    <location>
        <begin position="453"/>
        <end position="585"/>
    </location>
</feature>
<sequence>MERQRHIYIWEKLVMIYTQYHKGQQQSGAYKNNIRFLPKAIGNLLLTYIAYVIPLRQIFLRQENPTALISPYLWSNLQGHVWVDGIISTCLRKACKRAQVSILHTSNWRQFAASITKEKFTTREQANFDLEHTPGEFIEDESDLRALAEFSNHSFQTFNVAYAGTTNLTMNTMLHRGFRASASWHSFFRFAFVLQGKRASSPSDALVLQAAKRSRFRQRQGYSEEDLLQVAQRLFSSVPFQFRQPGQRRGVLTTFGTTFHEQVILILGTGSGKTLIPMLSASLADASTTIMIIPMVALRIDMIKRFNAVGIPSVVWSVECRETPPLVIVSAEAVCNDSFLEYAQGLVFRQKLDRIIMDECHLTITTSEYRSCMTQVGWFIRQIRTQSVWLSATLPPVMEELFIEQNKLVSPQIVRESTNRSNLQYLVSYGDGVPSLMEKARELIEVCWPDPNIFDQSCDKIIIYCRTRDVASAVAELMDCPLYTSESGTIREKGEIIQRWLSNPHQPVIAATSALGIGFDYPHIRWVIHLDAPERVTAFSQESGRAGRDGRKASSIILLDSRQKISLSLFSNLYALLPPATMALQTPQRPTIANVDAYTREQSPPSPLPFQRTGTTQGTAPIPPVVNPAGTPAFQAVITKLEQIEREATLRRAALESYAKAVEAFVRNSPEEQKKLAQEIQEGTLAYLNQYLLGTAAAKQPPKISYAGALKTPNTTAVGADPSLRRVALQKRAALPKQGREPEATGTQTVRPSTAGNPTRKSQREKTDLRIYARAEPGTLLVRDQPFLIREAITKAVPQISAKDIPRLWATPTGWAVKPNTKAVYDLILKGSNAALICKATRCTVLERVEKWYTYRLTHTPNVLTGLLDNRLVTADIVSKEAENTDRSKAGQLP</sequence>
<feature type="compositionally biased region" description="Polar residues" evidence="6">
    <location>
        <begin position="745"/>
        <end position="760"/>
    </location>
</feature>
<comment type="catalytic activity">
    <reaction evidence="4">
        <text>Couples ATP hydrolysis with the unwinding of duplex DNA by translocating in the 3'-5' direction.</text>
        <dbReference type="EC" id="5.6.2.4"/>
    </reaction>
</comment>
<dbReference type="GO" id="GO:0043138">
    <property type="term" value="F:3'-5' DNA helicase activity"/>
    <property type="evidence" value="ECO:0007669"/>
    <property type="project" value="UniProtKB-EC"/>
</dbReference>
<dbReference type="AlphaFoldDB" id="A0A395IHK1"/>
<dbReference type="Pfam" id="PF00271">
    <property type="entry name" value="Helicase_C"/>
    <property type="match status" value="1"/>
</dbReference>
<dbReference type="SUPFAM" id="SSF52540">
    <property type="entry name" value="P-loop containing nucleoside triphosphate hydrolases"/>
    <property type="match status" value="1"/>
</dbReference>
<protein>
    <recommendedName>
        <fullName evidence="5">DNA 3'-5' helicase</fullName>
        <ecNumber evidence="5">5.6.2.4</ecNumber>
    </recommendedName>
</protein>
<dbReference type="InterPro" id="IPR001650">
    <property type="entry name" value="Helicase_C-like"/>
</dbReference>
<dbReference type="PANTHER" id="PTHR13710">
    <property type="entry name" value="DNA HELICASE RECQ FAMILY MEMBER"/>
    <property type="match status" value="1"/>
</dbReference>
<dbReference type="SMART" id="SM00490">
    <property type="entry name" value="HELICc"/>
    <property type="match status" value="1"/>
</dbReference>
<comment type="similarity">
    <text evidence="1">Belongs to the helicase family. RecQ subfamily.</text>
</comment>
<dbReference type="GO" id="GO:0003676">
    <property type="term" value="F:nucleic acid binding"/>
    <property type="evidence" value="ECO:0007669"/>
    <property type="project" value="InterPro"/>
</dbReference>
<accession>A0A395IHK1</accession>
<dbReference type="OrthoDB" id="3546598at2759"/>
<proteinExistence type="inferred from homology"/>
<keyword evidence="3" id="KW-0067">ATP-binding</keyword>
<organism evidence="9 10">
    <name type="scientific">Monilinia fructigena</name>
    <dbReference type="NCBI Taxonomy" id="38457"/>
    <lineage>
        <taxon>Eukaryota</taxon>
        <taxon>Fungi</taxon>
        <taxon>Dikarya</taxon>
        <taxon>Ascomycota</taxon>
        <taxon>Pezizomycotina</taxon>
        <taxon>Leotiomycetes</taxon>
        <taxon>Helotiales</taxon>
        <taxon>Sclerotiniaceae</taxon>
        <taxon>Monilinia</taxon>
    </lineage>
</organism>
<evidence type="ECO:0000256" key="3">
    <source>
        <dbReference type="ARBA" id="ARBA00022840"/>
    </source>
</evidence>
<dbReference type="PANTHER" id="PTHR13710:SF154">
    <property type="entry name" value="RECQ HELICASE, PUTATIVE (AFU_ORTHOLOGUE AFUA_6G14720)-RELATED"/>
    <property type="match status" value="1"/>
</dbReference>
<feature type="region of interest" description="Disordered" evidence="6">
    <location>
        <begin position="733"/>
        <end position="766"/>
    </location>
</feature>
<reference evidence="9 10" key="1">
    <citation type="submission" date="2018-06" db="EMBL/GenBank/DDBJ databases">
        <title>Genome Sequence of the Brown Rot Fungal Pathogen Monilinia fructigena.</title>
        <authorList>
            <person name="Landi L."/>
            <person name="De Miccolis Angelini R.M."/>
            <person name="Pollastro S."/>
            <person name="Abate D."/>
            <person name="Faretra F."/>
            <person name="Romanazzi G."/>
        </authorList>
    </citation>
    <scope>NUCLEOTIDE SEQUENCE [LARGE SCALE GENOMIC DNA]</scope>
    <source>
        <strain evidence="9 10">Mfrg269</strain>
    </source>
</reference>
<dbReference type="InterPro" id="IPR014001">
    <property type="entry name" value="Helicase_ATP-bd"/>
</dbReference>
<dbReference type="PROSITE" id="PS51192">
    <property type="entry name" value="HELICASE_ATP_BIND_1"/>
    <property type="match status" value="1"/>
</dbReference>
<dbReference type="InterPro" id="IPR027417">
    <property type="entry name" value="P-loop_NTPase"/>
</dbReference>
<gene>
    <name evidence="9" type="ORF">DID88_000434</name>
</gene>
<evidence type="ECO:0000313" key="9">
    <source>
        <dbReference type="EMBL" id="RAL59805.1"/>
    </source>
</evidence>
<evidence type="ECO:0000256" key="2">
    <source>
        <dbReference type="ARBA" id="ARBA00022741"/>
    </source>
</evidence>
<evidence type="ECO:0000259" key="7">
    <source>
        <dbReference type="PROSITE" id="PS51192"/>
    </source>
</evidence>
<dbReference type="GO" id="GO:0005524">
    <property type="term" value="F:ATP binding"/>
    <property type="evidence" value="ECO:0007669"/>
    <property type="project" value="UniProtKB-KW"/>
</dbReference>
<dbReference type="InterPro" id="IPR011545">
    <property type="entry name" value="DEAD/DEAH_box_helicase_dom"/>
</dbReference>
<keyword evidence="10" id="KW-1185">Reference proteome</keyword>
<dbReference type="Proteomes" id="UP000249056">
    <property type="component" value="Unassembled WGS sequence"/>
</dbReference>
<evidence type="ECO:0000256" key="6">
    <source>
        <dbReference type="SAM" id="MobiDB-lite"/>
    </source>
</evidence>
<dbReference type="GO" id="GO:0000724">
    <property type="term" value="P:double-strand break repair via homologous recombination"/>
    <property type="evidence" value="ECO:0007669"/>
    <property type="project" value="TreeGrafter"/>
</dbReference>
<keyword evidence="2" id="KW-0547">Nucleotide-binding</keyword>
<evidence type="ECO:0000256" key="4">
    <source>
        <dbReference type="ARBA" id="ARBA00034617"/>
    </source>
</evidence>
<feature type="domain" description="Helicase ATP-binding" evidence="7">
    <location>
        <begin position="254"/>
        <end position="412"/>
    </location>
</feature>
<evidence type="ECO:0000256" key="1">
    <source>
        <dbReference type="ARBA" id="ARBA00005446"/>
    </source>
</evidence>
<dbReference type="GO" id="GO:0009378">
    <property type="term" value="F:four-way junction helicase activity"/>
    <property type="evidence" value="ECO:0007669"/>
    <property type="project" value="TreeGrafter"/>
</dbReference>
<dbReference type="Gene3D" id="3.40.50.300">
    <property type="entry name" value="P-loop containing nucleotide triphosphate hydrolases"/>
    <property type="match status" value="2"/>
</dbReference>
<dbReference type="EC" id="5.6.2.4" evidence="5"/>
<comment type="caution">
    <text evidence="9">The sequence shown here is derived from an EMBL/GenBank/DDBJ whole genome shotgun (WGS) entry which is preliminary data.</text>
</comment>
<dbReference type="Pfam" id="PF00270">
    <property type="entry name" value="DEAD"/>
    <property type="match status" value="1"/>
</dbReference>
<evidence type="ECO:0000259" key="8">
    <source>
        <dbReference type="PROSITE" id="PS51194"/>
    </source>
</evidence>
<name>A0A395IHK1_9HELO</name>
<evidence type="ECO:0000313" key="10">
    <source>
        <dbReference type="Proteomes" id="UP000249056"/>
    </source>
</evidence>
<dbReference type="PROSITE" id="PS51194">
    <property type="entry name" value="HELICASE_CTER"/>
    <property type="match status" value="1"/>
</dbReference>
<dbReference type="GO" id="GO:0005737">
    <property type="term" value="C:cytoplasm"/>
    <property type="evidence" value="ECO:0007669"/>
    <property type="project" value="TreeGrafter"/>
</dbReference>
<evidence type="ECO:0000256" key="5">
    <source>
        <dbReference type="ARBA" id="ARBA00034808"/>
    </source>
</evidence>
<dbReference type="GO" id="GO:0005694">
    <property type="term" value="C:chromosome"/>
    <property type="evidence" value="ECO:0007669"/>
    <property type="project" value="TreeGrafter"/>
</dbReference>